<evidence type="ECO:0000256" key="1">
    <source>
        <dbReference type="SAM" id="MobiDB-lite"/>
    </source>
</evidence>
<name>A0A0V0GPX1_SOLCH</name>
<proteinExistence type="predicted"/>
<sequence length="74" mass="8810">VFTKICICKFIKTTIRTTKKTQILGLFHQNNRKNSNFRPLESNRRKNTNSRAFSSNQPEKLKFKAFFIKPTKKF</sequence>
<reference evidence="2" key="1">
    <citation type="submission" date="2015-12" db="EMBL/GenBank/DDBJ databases">
        <title>Gene expression during late stages of embryo sac development: a critical building block for successful pollen-pistil interactions.</title>
        <authorList>
            <person name="Liu Y."/>
            <person name="Joly V."/>
            <person name="Sabar M."/>
            <person name="Matton D.P."/>
        </authorList>
    </citation>
    <scope>NUCLEOTIDE SEQUENCE</scope>
</reference>
<dbReference type="EMBL" id="GEDG01034301">
    <property type="protein sequence ID" value="JAP09799.1"/>
    <property type="molecule type" value="Transcribed_RNA"/>
</dbReference>
<organism evidence="2">
    <name type="scientific">Solanum chacoense</name>
    <name type="common">Chaco potato</name>
    <dbReference type="NCBI Taxonomy" id="4108"/>
    <lineage>
        <taxon>Eukaryota</taxon>
        <taxon>Viridiplantae</taxon>
        <taxon>Streptophyta</taxon>
        <taxon>Embryophyta</taxon>
        <taxon>Tracheophyta</taxon>
        <taxon>Spermatophyta</taxon>
        <taxon>Magnoliopsida</taxon>
        <taxon>eudicotyledons</taxon>
        <taxon>Gunneridae</taxon>
        <taxon>Pentapetalae</taxon>
        <taxon>asterids</taxon>
        <taxon>lamiids</taxon>
        <taxon>Solanales</taxon>
        <taxon>Solanaceae</taxon>
        <taxon>Solanoideae</taxon>
        <taxon>Solaneae</taxon>
        <taxon>Solanum</taxon>
    </lineage>
</organism>
<feature type="region of interest" description="Disordered" evidence="1">
    <location>
        <begin position="34"/>
        <end position="56"/>
    </location>
</feature>
<accession>A0A0V0GPX1</accession>
<protein>
    <submittedName>
        <fullName evidence="2">Putative ovule protein</fullName>
    </submittedName>
</protein>
<evidence type="ECO:0000313" key="2">
    <source>
        <dbReference type="EMBL" id="JAP09799.1"/>
    </source>
</evidence>
<feature type="non-terminal residue" evidence="2">
    <location>
        <position position="1"/>
    </location>
</feature>
<dbReference type="AlphaFoldDB" id="A0A0V0GPX1"/>